<comment type="caution">
    <text evidence="3">The sequence shown here is derived from an EMBL/GenBank/DDBJ whole genome shotgun (WGS) entry which is preliminary data.</text>
</comment>
<dbReference type="Proteomes" id="UP000236291">
    <property type="component" value="Unassembled WGS sequence"/>
</dbReference>
<feature type="region of interest" description="Disordered" evidence="1">
    <location>
        <begin position="109"/>
        <end position="131"/>
    </location>
</feature>
<name>A0A2K3JZG8_TRIPR</name>
<accession>A0A2K3JZG8</accession>
<evidence type="ECO:0000313" key="3">
    <source>
        <dbReference type="EMBL" id="PNX59380.1"/>
    </source>
</evidence>
<organism evidence="3 4">
    <name type="scientific">Trifolium pratense</name>
    <name type="common">Red clover</name>
    <dbReference type="NCBI Taxonomy" id="57577"/>
    <lineage>
        <taxon>Eukaryota</taxon>
        <taxon>Viridiplantae</taxon>
        <taxon>Streptophyta</taxon>
        <taxon>Embryophyta</taxon>
        <taxon>Tracheophyta</taxon>
        <taxon>Spermatophyta</taxon>
        <taxon>Magnoliopsida</taxon>
        <taxon>eudicotyledons</taxon>
        <taxon>Gunneridae</taxon>
        <taxon>Pentapetalae</taxon>
        <taxon>rosids</taxon>
        <taxon>fabids</taxon>
        <taxon>Fabales</taxon>
        <taxon>Fabaceae</taxon>
        <taxon>Papilionoideae</taxon>
        <taxon>50 kb inversion clade</taxon>
        <taxon>NPAAA clade</taxon>
        <taxon>Hologalegina</taxon>
        <taxon>IRL clade</taxon>
        <taxon>Trifolieae</taxon>
        <taxon>Trifolium</taxon>
    </lineage>
</organism>
<feature type="non-terminal residue" evidence="3">
    <location>
        <position position="131"/>
    </location>
</feature>
<keyword evidence="2" id="KW-0472">Membrane</keyword>
<gene>
    <name evidence="3" type="ORF">L195_g059661</name>
</gene>
<feature type="transmembrane region" description="Helical" evidence="2">
    <location>
        <begin position="53"/>
        <end position="70"/>
    </location>
</feature>
<proteinExistence type="predicted"/>
<reference evidence="3 4" key="2">
    <citation type="journal article" date="2017" name="Front. Plant Sci.">
        <title>Gene Classification and Mining of Molecular Markers Useful in Red Clover (Trifolium pratense) Breeding.</title>
        <authorList>
            <person name="Istvanek J."/>
            <person name="Dluhosova J."/>
            <person name="Dluhos P."/>
            <person name="Patkova L."/>
            <person name="Nedelnik J."/>
            <person name="Repkova J."/>
        </authorList>
    </citation>
    <scope>NUCLEOTIDE SEQUENCE [LARGE SCALE GENOMIC DNA]</scope>
    <source>
        <strain evidence="4">cv. Tatra</strain>
        <tissue evidence="3">Young leaves</tissue>
    </source>
</reference>
<protein>
    <submittedName>
        <fullName evidence="3">Uncharacterized protein</fullName>
    </submittedName>
</protein>
<feature type="compositionally biased region" description="Polar residues" evidence="1">
    <location>
        <begin position="111"/>
        <end position="122"/>
    </location>
</feature>
<keyword evidence="2" id="KW-0812">Transmembrane</keyword>
<sequence>MRSNPIRLLSRIRLLLTNTGNVCTTLSRASEVILYDFSSSTSRLLFIDLNFDALIFLLLLFDSFLVIFAVRPKIVHFPLKSLNLLLHSGQILLKTKRHFQFGISVKCSSVGPPSTSNYSSPSVDGPENFRP</sequence>
<keyword evidence="2" id="KW-1133">Transmembrane helix</keyword>
<reference evidence="3 4" key="1">
    <citation type="journal article" date="2014" name="Am. J. Bot.">
        <title>Genome assembly and annotation for red clover (Trifolium pratense; Fabaceae).</title>
        <authorList>
            <person name="Istvanek J."/>
            <person name="Jaros M."/>
            <person name="Krenek A."/>
            <person name="Repkova J."/>
        </authorList>
    </citation>
    <scope>NUCLEOTIDE SEQUENCE [LARGE SCALE GENOMIC DNA]</scope>
    <source>
        <strain evidence="4">cv. Tatra</strain>
        <tissue evidence="3">Young leaves</tissue>
    </source>
</reference>
<evidence type="ECO:0000256" key="2">
    <source>
        <dbReference type="SAM" id="Phobius"/>
    </source>
</evidence>
<dbReference type="EMBL" id="ASHM01131810">
    <property type="protein sequence ID" value="PNX59380.1"/>
    <property type="molecule type" value="Genomic_DNA"/>
</dbReference>
<evidence type="ECO:0000313" key="4">
    <source>
        <dbReference type="Proteomes" id="UP000236291"/>
    </source>
</evidence>
<evidence type="ECO:0000256" key="1">
    <source>
        <dbReference type="SAM" id="MobiDB-lite"/>
    </source>
</evidence>
<dbReference type="AlphaFoldDB" id="A0A2K3JZG8"/>